<organism evidence="1 2">
    <name type="scientific">Desulfonema magnum</name>
    <dbReference type="NCBI Taxonomy" id="45655"/>
    <lineage>
        <taxon>Bacteria</taxon>
        <taxon>Pseudomonadati</taxon>
        <taxon>Thermodesulfobacteriota</taxon>
        <taxon>Desulfobacteria</taxon>
        <taxon>Desulfobacterales</taxon>
        <taxon>Desulfococcaceae</taxon>
        <taxon>Desulfonema</taxon>
    </lineage>
</organism>
<protein>
    <submittedName>
        <fullName evidence="1">Uncharacterized protein</fullName>
    </submittedName>
</protein>
<sequence length="37" mass="4420">MIQCLKKIKSSFRTLPVSETIFLGQFFMKQQFDFFKG</sequence>
<dbReference type="EMBL" id="CP061800">
    <property type="protein sequence ID" value="QTA89390.1"/>
    <property type="molecule type" value="Genomic_DNA"/>
</dbReference>
<gene>
    <name evidence="1" type="ORF">dnm_054410</name>
</gene>
<accession>A0A975BPV1</accession>
<keyword evidence="2" id="KW-1185">Reference proteome</keyword>
<reference evidence="1" key="1">
    <citation type="journal article" date="2021" name="Microb. Physiol.">
        <title>Proteogenomic Insights into the Physiology of Marine, Sulfate-Reducing, Filamentous Desulfonema limicola and Desulfonema magnum.</title>
        <authorList>
            <person name="Schnaars V."/>
            <person name="Wohlbrand L."/>
            <person name="Scheve S."/>
            <person name="Hinrichs C."/>
            <person name="Reinhardt R."/>
            <person name="Rabus R."/>
        </authorList>
    </citation>
    <scope>NUCLEOTIDE SEQUENCE</scope>
    <source>
        <strain evidence="1">4be13</strain>
    </source>
</reference>
<evidence type="ECO:0000313" key="1">
    <source>
        <dbReference type="EMBL" id="QTA89390.1"/>
    </source>
</evidence>
<evidence type="ECO:0000313" key="2">
    <source>
        <dbReference type="Proteomes" id="UP000663722"/>
    </source>
</evidence>
<name>A0A975BPV1_9BACT</name>
<proteinExistence type="predicted"/>
<dbReference type="Proteomes" id="UP000663722">
    <property type="component" value="Chromosome"/>
</dbReference>
<dbReference type="AlphaFoldDB" id="A0A975BPV1"/>
<dbReference type="KEGG" id="dmm:dnm_054410"/>